<protein>
    <submittedName>
        <fullName evidence="3">Phasin family protein</fullName>
    </submittedName>
</protein>
<accession>A0ABZ0CU09</accession>
<dbReference type="RefSeq" id="WP_316698249.1">
    <property type="nucleotide sequence ID" value="NZ_CP136336.1"/>
</dbReference>
<evidence type="ECO:0000313" key="4">
    <source>
        <dbReference type="Proteomes" id="UP001303946"/>
    </source>
</evidence>
<dbReference type="EMBL" id="CP136336">
    <property type="protein sequence ID" value="WOB06029.1"/>
    <property type="molecule type" value="Genomic_DNA"/>
</dbReference>
<dbReference type="Pfam" id="PF09361">
    <property type="entry name" value="Phasin_2"/>
    <property type="match status" value="1"/>
</dbReference>
<keyword evidence="4" id="KW-1185">Reference proteome</keyword>
<reference evidence="3 4" key="1">
    <citation type="submission" date="2023-10" db="EMBL/GenBank/DDBJ databases">
        <title>Bacteria for the degradation of biodegradable plastic PBAT(Polybutylene adipate terephthalate).</title>
        <authorList>
            <person name="Weon H.-Y."/>
            <person name="Yeon J."/>
        </authorList>
    </citation>
    <scope>NUCLEOTIDE SEQUENCE [LARGE SCALE GENOMIC DNA]</scope>
    <source>
        <strain evidence="3 4">SBD 7-3</strain>
    </source>
</reference>
<organism evidence="3 4">
    <name type="scientific">Piscinibacter gummiphilus</name>
    <dbReference type="NCBI Taxonomy" id="946333"/>
    <lineage>
        <taxon>Bacteria</taxon>
        <taxon>Pseudomonadati</taxon>
        <taxon>Pseudomonadota</taxon>
        <taxon>Betaproteobacteria</taxon>
        <taxon>Burkholderiales</taxon>
        <taxon>Sphaerotilaceae</taxon>
        <taxon>Piscinibacter</taxon>
    </lineage>
</organism>
<sequence length="184" mass="19946">MASRNQKTAASRASTPQESIPMLDAAASSGFALAQQQMQSLMALADLVLKRAEELRRCQLDAAQQARKRHDKARADVASAVNPTELLNVQAEMLRDDLESASQYWQRMASICTAAQAETLEHLTRSATQLGRAATEASAATGYTGAEAAPAKPDGADATQAWNRWVDLGKQWSDMLYRTEAALH</sequence>
<name>A0ABZ0CU09_9BURK</name>
<feature type="region of interest" description="Disordered" evidence="1">
    <location>
        <begin position="1"/>
        <end position="21"/>
    </location>
</feature>
<evidence type="ECO:0000313" key="3">
    <source>
        <dbReference type="EMBL" id="WOB06029.1"/>
    </source>
</evidence>
<feature type="compositionally biased region" description="Polar residues" evidence="1">
    <location>
        <begin position="1"/>
        <end position="18"/>
    </location>
</feature>
<gene>
    <name evidence="3" type="ORF">RXV79_13970</name>
</gene>
<evidence type="ECO:0000256" key="1">
    <source>
        <dbReference type="SAM" id="MobiDB-lite"/>
    </source>
</evidence>
<evidence type="ECO:0000259" key="2">
    <source>
        <dbReference type="Pfam" id="PF09361"/>
    </source>
</evidence>
<dbReference type="InterPro" id="IPR018968">
    <property type="entry name" value="Phasin"/>
</dbReference>
<feature type="domain" description="Phasin" evidence="2">
    <location>
        <begin position="32"/>
        <end position="124"/>
    </location>
</feature>
<proteinExistence type="predicted"/>
<dbReference type="Proteomes" id="UP001303946">
    <property type="component" value="Chromosome"/>
</dbReference>